<keyword evidence="3" id="KW-1185">Reference proteome</keyword>
<keyword evidence="1" id="KW-1133">Transmembrane helix</keyword>
<feature type="transmembrane region" description="Helical" evidence="1">
    <location>
        <begin position="55"/>
        <end position="75"/>
    </location>
</feature>
<protein>
    <recommendedName>
        <fullName evidence="4">DUF4175 domain-containing protein</fullName>
    </recommendedName>
</protein>
<reference evidence="2" key="1">
    <citation type="journal article" date="2014" name="Int. J. Syst. Evol. Microbiol.">
        <title>Complete genome sequence of Corynebacterium casei LMG S-19264T (=DSM 44701T), isolated from a smear-ripened cheese.</title>
        <authorList>
            <consortium name="US DOE Joint Genome Institute (JGI-PGF)"/>
            <person name="Walter F."/>
            <person name="Albersmeier A."/>
            <person name="Kalinowski J."/>
            <person name="Ruckert C."/>
        </authorList>
    </citation>
    <scope>NUCLEOTIDE SEQUENCE</scope>
    <source>
        <strain evidence="2">CGMCC 1.15519</strain>
    </source>
</reference>
<comment type="caution">
    <text evidence="2">The sequence shown here is derived from an EMBL/GenBank/DDBJ whole genome shotgun (WGS) entry which is preliminary data.</text>
</comment>
<organism evidence="2 3">
    <name type="scientific">Sandarakinorhabdus glacialis</name>
    <dbReference type="NCBI Taxonomy" id="1614636"/>
    <lineage>
        <taxon>Bacteria</taxon>
        <taxon>Pseudomonadati</taxon>
        <taxon>Pseudomonadota</taxon>
        <taxon>Alphaproteobacteria</taxon>
        <taxon>Sphingomonadales</taxon>
        <taxon>Sphingosinicellaceae</taxon>
        <taxon>Sandarakinorhabdus</taxon>
    </lineage>
</organism>
<feature type="transmembrane region" description="Helical" evidence="1">
    <location>
        <begin position="81"/>
        <end position="99"/>
    </location>
</feature>
<dbReference type="RefSeq" id="WP_243450793.1">
    <property type="nucleotide sequence ID" value="NZ_BMJM01000014.1"/>
</dbReference>
<evidence type="ECO:0000313" key="2">
    <source>
        <dbReference type="EMBL" id="GGE20326.1"/>
    </source>
</evidence>
<keyword evidence="1" id="KW-0472">Membrane</keyword>
<keyword evidence="1" id="KW-0812">Transmembrane</keyword>
<feature type="transmembrane region" description="Helical" evidence="1">
    <location>
        <begin position="20"/>
        <end position="43"/>
    </location>
</feature>
<reference evidence="2" key="2">
    <citation type="submission" date="2020-09" db="EMBL/GenBank/DDBJ databases">
        <authorList>
            <person name="Sun Q."/>
            <person name="Zhou Y."/>
        </authorList>
    </citation>
    <scope>NUCLEOTIDE SEQUENCE</scope>
    <source>
        <strain evidence="2">CGMCC 1.15519</strain>
    </source>
</reference>
<dbReference type="EMBL" id="BMJM01000014">
    <property type="protein sequence ID" value="GGE20326.1"/>
    <property type="molecule type" value="Genomic_DNA"/>
</dbReference>
<proteinExistence type="predicted"/>
<sequence>MMYAARAGLDQVLALGARYGVAPLFFAAIYIGVIPFFLLFFGLAVRRLRAAKPAVLWIVAAGLCFVSAYLYLAVAGRGIPALVWVLLAVLAGYGAFNVVRSARRKLGGR</sequence>
<accession>A0A917A0R9</accession>
<evidence type="ECO:0000256" key="1">
    <source>
        <dbReference type="SAM" id="Phobius"/>
    </source>
</evidence>
<evidence type="ECO:0008006" key="4">
    <source>
        <dbReference type="Google" id="ProtNLM"/>
    </source>
</evidence>
<dbReference type="AlphaFoldDB" id="A0A917A0R9"/>
<name>A0A917A0R9_9SPHN</name>
<evidence type="ECO:0000313" key="3">
    <source>
        <dbReference type="Proteomes" id="UP000635071"/>
    </source>
</evidence>
<gene>
    <name evidence="2" type="ORF">GCM10011529_28710</name>
</gene>
<dbReference type="Proteomes" id="UP000635071">
    <property type="component" value="Unassembled WGS sequence"/>
</dbReference>